<proteinExistence type="predicted"/>
<sequence>MTTTDFGVPYLAPPPEGVTVARFPDGFEIRSTTRSAATVLIAGFAIAWLIAGLMAGMRIEGRMGVAVAILLLLIGLILLGVAATSYFSAFAIGKRGSQGWVTHGTGLGKYTERFSWTDFSGIVEGVKQVEDFEASRPAQIPVAVLQGSGRQMVFADQLSSERRRFVIQAISHFCGWCGYGG</sequence>
<evidence type="ECO:0000256" key="1">
    <source>
        <dbReference type="SAM" id="Phobius"/>
    </source>
</evidence>
<keyword evidence="1" id="KW-0472">Membrane</keyword>
<feature type="transmembrane region" description="Helical" evidence="1">
    <location>
        <begin position="63"/>
        <end position="87"/>
    </location>
</feature>
<reference evidence="3" key="1">
    <citation type="journal article" date="2019" name="Int. J. Syst. Evol. Microbiol.">
        <title>The Global Catalogue of Microorganisms (GCM) 10K type strain sequencing project: providing services to taxonomists for standard genome sequencing and annotation.</title>
        <authorList>
            <consortium name="The Broad Institute Genomics Platform"/>
            <consortium name="The Broad Institute Genome Sequencing Center for Infectious Disease"/>
            <person name="Wu L."/>
            <person name="Ma J."/>
        </authorList>
    </citation>
    <scope>NUCLEOTIDE SEQUENCE [LARGE SCALE GENOMIC DNA]</scope>
    <source>
        <strain evidence="3">CGMCC 1.19062</strain>
    </source>
</reference>
<name>A0ABW5DXL8_9PROT</name>
<keyword evidence="3" id="KW-1185">Reference proteome</keyword>
<accession>A0ABW5DXL8</accession>
<evidence type="ECO:0008006" key="4">
    <source>
        <dbReference type="Google" id="ProtNLM"/>
    </source>
</evidence>
<dbReference type="RefSeq" id="WP_379878446.1">
    <property type="nucleotide sequence ID" value="NZ_JBHUIP010000016.1"/>
</dbReference>
<organism evidence="2 3">
    <name type="scientific">Lacibacterium aquatile</name>
    <dbReference type="NCBI Taxonomy" id="1168082"/>
    <lineage>
        <taxon>Bacteria</taxon>
        <taxon>Pseudomonadati</taxon>
        <taxon>Pseudomonadota</taxon>
        <taxon>Alphaproteobacteria</taxon>
        <taxon>Rhodospirillales</taxon>
        <taxon>Rhodospirillaceae</taxon>
    </lineage>
</organism>
<gene>
    <name evidence="2" type="ORF">ACFSM5_20395</name>
</gene>
<evidence type="ECO:0000313" key="3">
    <source>
        <dbReference type="Proteomes" id="UP001597295"/>
    </source>
</evidence>
<keyword evidence="1" id="KW-1133">Transmembrane helix</keyword>
<keyword evidence="1" id="KW-0812">Transmembrane</keyword>
<evidence type="ECO:0000313" key="2">
    <source>
        <dbReference type="EMBL" id="MFD2265275.1"/>
    </source>
</evidence>
<feature type="transmembrane region" description="Helical" evidence="1">
    <location>
        <begin position="36"/>
        <end position="57"/>
    </location>
</feature>
<protein>
    <recommendedName>
        <fullName evidence="4">PH domain-containing protein</fullName>
    </recommendedName>
</protein>
<dbReference type="Proteomes" id="UP001597295">
    <property type="component" value="Unassembled WGS sequence"/>
</dbReference>
<dbReference type="EMBL" id="JBHUIP010000016">
    <property type="protein sequence ID" value="MFD2265275.1"/>
    <property type="molecule type" value="Genomic_DNA"/>
</dbReference>
<comment type="caution">
    <text evidence="2">The sequence shown here is derived from an EMBL/GenBank/DDBJ whole genome shotgun (WGS) entry which is preliminary data.</text>
</comment>